<reference evidence="1 2" key="1">
    <citation type="submission" date="2018-01" db="EMBL/GenBank/DDBJ databases">
        <title>Draft Genomic Sequencing Of Potential Extraintestinal Pathogenic Escherichia coli B8S18 Isolated From Retail Chicken Skin.</title>
        <authorList>
            <person name="Xu A."/>
            <person name="Tilman S."/>
            <person name="Wisser-Parker K."/>
            <person name="Sheen S."/>
            <person name="Sommers C."/>
        </authorList>
    </citation>
    <scope>NUCLEOTIDE SEQUENCE [LARGE SCALE GENOMIC DNA]</scope>
    <source>
        <strain evidence="1 2">B8S18Com</strain>
    </source>
</reference>
<name>A0A2K3TJP5_ECOLX</name>
<evidence type="ECO:0000313" key="2">
    <source>
        <dbReference type="Proteomes" id="UP000236598"/>
    </source>
</evidence>
<feature type="non-terminal residue" evidence="1">
    <location>
        <position position="1"/>
    </location>
</feature>
<accession>A0A2K3TJP5</accession>
<organism evidence="1 2">
    <name type="scientific">Escherichia coli</name>
    <dbReference type="NCBI Taxonomy" id="562"/>
    <lineage>
        <taxon>Bacteria</taxon>
        <taxon>Pseudomonadati</taxon>
        <taxon>Pseudomonadota</taxon>
        <taxon>Gammaproteobacteria</taxon>
        <taxon>Enterobacterales</taxon>
        <taxon>Enterobacteriaceae</taxon>
        <taxon>Escherichia</taxon>
    </lineage>
</organism>
<evidence type="ECO:0000313" key="1">
    <source>
        <dbReference type="EMBL" id="PNY64536.1"/>
    </source>
</evidence>
<sequence length="61" mass="6886">AKRQLNLFIMQNGIAHNGLILLWRMREGKHLCPGKNTLSDHAVLYLPVSTFVGTGFFIHPL</sequence>
<dbReference type="Proteomes" id="UP000236598">
    <property type="component" value="Unassembled WGS sequence"/>
</dbReference>
<dbReference type="AlphaFoldDB" id="A0A2K3TJP5"/>
<dbReference type="RefSeq" id="WP_103254058.1">
    <property type="nucleotide sequence ID" value="NZ_PPHQ01000211.1"/>
</dbReference>
<dbReference type="EMBL" id="PPHQ01000211">
    <property type="protein sequence ID" value="PNY64536.1"/>
    <property type="molecule type" value="Genomic_DNA"/>
</dbReference>
<protein>
    <submittedName>
        <fullName evidence="1">Uncharacterized protein</fullName>
    </submittedName>
</protein>
<gene>
    <name evidence="1" type="ORF">C2M16_28745</name>
</gene>
<proteinExistence type="predicted"/>
<comment type="caution">
    <text evidence="1">The sequence shown here is derived from an EMBL/GenBank/DDBJ whole genome shotgun (WGS) entry which is preliminary data.</text>
</comment>